<dbReference type="Gene3D" id="2.40.10.120">
    <property type="match status" value="1"/>
</dbReference>
<dbReference type="InterPro" id="IPR001940">
    <property type="entry name" value="Peptidase_S1C"/>
</dbReference>
<dbReference type="Pfam" id="PF13365">
    <property type="entry name" value="Trypsin_2"/>
    <property type="match status" value="1"/>
</dbReference>
<dbReference type="SMART" id="SM00228">
    <property type="entry name" value="PDZ"/>
    <property type="match status" value="1"/>
</dbReference>
<dbReference type="PANTHER" id="PTHR43343:SF3">
    <property type="entry name" value="PROTEASE DO-LIKE 8, CHLOROPLASTIC"/>
    <property type="match status" value="1"/>
</dbReference>
<dbReference type="PANTHER" id="PTHR43343">
    <property type="entry name" value="PEPTIDASE S12"/>
    <property type="match status" value="1"/>
</dbReference>
<feature type="domain" description="PDZ" evidence="4">
    <location>
        <begin position="316"/>
        <end position="393"/>
    </location>
</feature>
<accession>A0A6N7Y052</accession>
<dbReference type="SUPFAM" id="SSF50494">
    <property type="entry name" value="Trypsin-like serine proteases"/>
    <property type="match status" value="1"/>
</dbReference>
<reference evidence="5 6" key="1">
    <citation type="submission" date="2019-09" db="EMBL/GenBank/DDBJ databases">
        <title>In-depth cultivation of the pig gut microbiome towards novel bacterial diversity and tailored functional studies.</title>
        <authorList>
            <person name="Wylensek D."/>
            <person name="Hitch T.C.A."/>
            <person name="Clavel T."/>
        </authorList>
    </citation>
    <scope>NUCLEOTIDE SEQUENCE [LARGE SCALE GENOMIC DNA]</scope>
    <source>
        <strain evidence="5 6">WCA3-693-APC-4?</strain>
    </source>
</reference>
<protein>
    <submittedName>
        <fullName evidence="5">PDZ domain-containing protein</fullName>
    </submittedName>
</protein>
<dbReference type="Proteomes" id="UP000469523">
    <property type="component" value="Unassembled WGS sequence"/>
</dbReference>
<keyword evidence="3" id="KW-0812">Transmembrane</keyword>
<evidence type="ECO:0000313" key="5">
    <source>
        <dbReference type="EMBL" id="MSU02244.1"/>
    </source>
</evidence>
<evidence type="ECO:0000256" key="3">
    <source>
        <dbReference type="SAM" id="Phobius"/>
    </source>
</evidence>
<gene>
    <name evidence="5" type="ORF">FYJ83_12255</name>
</gene>
<evidence type="ECO:0000256" key="1">
    <source>
        <dbReference type="ARBA" id="ARBA00022670"/>
    </source>
</evidence>
<keyword evidence="6" id="KW-1185">Reference proteome</keyword>
<dbReference type="InterPro" id="IPR001478">
    <property type="entry name" value="PDZ"/>
</dbReference>
<evidence type="ECO:0000313" key="6">
    <source>
        <dbReference type="Proteomes" id="UP000469523"/>
    </source>
</evidence>
<comment type="caution">
    <text evidence="5">The sequence shown here is derived from an EMBL/GenBank/DDBJ whole genome shotgun (WGS) entry which is preliminary data.</text>
</comment>
<keyword evidence="1" id="KW-0645">Protease</keyword>
<name>A0A6N7Y052_9FIRM</name>
<dbReference type="InterPro" id="IPR051201">
    <property type="entry name" value="Chloro_Bact_Ser_Proteases"/>
</dbReference>
<dbReference type="Gene3D" id="2.30.42.10">
    <property type="match status" value="1"/>
</dbReference>
<proteinExistence type="predicted"/>
<keyword evidence="3" id="KW-0472">Membrane</keyword>
<keyword evidence="3" id="KW-1133">Transmembrane helix</keyword>
<dbReference type="SUPFAM" id="SSF50156">
    <property type="entry name" value="PDZ domain-like"/>
    <property type="match status" value="1"/>
</dbReference>
<dbReference type="PROSITE" id="PS50106">
    <property type="entry name" value="PDZ"/>
    <property type="match status" value="1"/>
</dbReference>
<feature type="transmembrane region" description="Helical" evidence="3">
    <location>
        <begin position="47"/>
        <end position="68"/>
    </location>
</feature>
<dbReference type="PRINTS" id="PR00834">
    <property type="entry name" value="PROTEASES2C"/>
</dbReference>
<dbReference type="InterPro" id="IPR009003">
    <property type="entry name" value="Peptidase_S1_PA"/>
</dbReference>
<dbReference type="AlphaFoldDB" id="A0A6N7Y052"/>
<dbReference type="EMBL" id="VUNQ01000027">
    <property type="protein sequence ID" value="MSU02244.1"/>
    <property type="molecule type" value="Genomic_DNA"/>
</dbReference>
<dbReference type="InterPro" id="IPR036034">
    <property type="entry name" value="PDZ_sf"/>
</dbReference>
<dbReference type="GO" id="GO:0006508">
    <property type="term" value="P:proteolysis"/>
    <property type="evidence" value="ECO:0007669"/>
    <property type="project" value="UniProtKB-KW"/>
</dbReference>
<organism evidence="5 6">
    <name type="scientific">Tissierella pigra</name>
    <dbReference type="NCBI Taxonomy" id="2607614"/>
    <lineage>
        <taxon>Bacteria</taxon>
        <taxon>Bacillati</taxon>
        <taxon>Bacillota</taxon>
        <taxon>Tissierellia</taxon>
        <taxon>Tissierellales</taxon>
        <taxon>Tissierellaceae</taxon>
        <taxon>Tissierella</taxon>
    </lineage>
</organism>
<dbReference type="GO" id="GO:0004252">
    <property type="term" value="F:serine-type endopeptidase activity"/>
    <property type="evidence" value="ECO:0007669"/>
    <property type="project" value="InterPro"/>
</dbReference>
<sequence>MNENEINENVEMTEENYKIPEDIYIYKSSEDNSEKDKKKKRKFRGSLFSYISLALVASIIGGLASTYIGPSLYGKVLPNPNANQYVSTPVNITTNDSINTVSAVAKKAMSSVVGITSVEVQQYFFSQQEVEGVGSGVIIDSNGYILTNSHVVADGNAKEVNVLFENGDKKPGTVLWNDSALDLAIVKVEATGLPVATLGDSDKLEVGEITVAIGNPLGLEFQRSVTSGIISGLHRSIQVSSNNIIEDLIQTDASINPGNSGGPLLNSKGEVIGINTAKIKTAEGLGFSIPINEAKAIVEEVVKNGSYKTVFLGISGISVEDYQARLGVQLAENSGVILIQVSENTPASKAGLVNGDIITKIDDIKIDNMSSLKKALYRYKQGDKAKLTIIRNNTESQIDIEFTDVK</sequence>
<evidence type="ECO:0000256" key="2">
    <source>
        <dbReference type="ARBA" id="ARBA00022801"/>
    </source>
</evidence>
<dbReference type="Pfam" id="PF13180">
    <property type="entry name" value="PDZ_2"/>
    <property type="match status" value="1"/>
</dbReference>
<evidence type="ECO:0000259" key="4">
    <source>
        <dbReference type="PROSITE" id="PS50106"/>
    </source>
</evidence>
<keyword evidence="2" id="KW-0378">Hydrolase</keyword>